<keyword evidence="3" id="KW-1185">Reference proteome</keyword>
<accession>A0A0E0MHZ6</accession>
<dbReference type="EnsemblPlants" id="OPUNC11G18670.1">
    <property type="protein sequence ID" value="OPUNC11G18670.1"/>
    <property type="gene ID" value="OPUNC11G18670"/>
</dbReference>
<feature type="compositionally biased region" description="Low complexity" evidence="1">
    <location>
        <begin position="104"/>
        <end position="126"/>
    </location>
</feature>
<reference evidence="2" key="2">
    <citation type="submission" date="2018-05" db="EMBL/GenBank/DDBJ databases">
        <title>OpunRS2 (Oryza punctata Reference Sequence Version 2).</title>
        <authorList>
            <person name="Zhang J."/>
            <person name="Kudrna D."/>
            <person name="Lee S."/>
            <person name="Talag J."/>
            <person name="Welchert J."/>
            <person name="Wing R.A."/>
        </authorList>
    </citation>
    <scope>NUCLEOTIDE SEQUENCE [LARGE SCALE GENOMIC DNA]</scope>
</reference>
<feature type="compositionally biased region" description="Basic and acidic residues" evidence="1">
    <location>
        <begin position="37"/>
        <end position="51"/>
    </location>
</feature>
<reference evidence="2" key="1">
    <citation type="submission" date="2015-04" db="UniProtKB">
        <authorList>
            <consortium name="EnsemblPlants"/>
        </authorList>
    </citation>
    <scope>IDENTIFICATION</scope>
</reference>
<feature type="compositionally biased region" description="Basic residues" evidence="1">
    <location>
        <begin position="1"/>
        <end position="15"/>
    </location>
</feature>
<sequence length="170" mass="18125">MKKKKTGKKRYHASRRQLSTRAHPIRTPRARTTRERRRVESNGKLHTETVVKENTSSPSPHHRWSQSGQPGGAAMRPFPGDAMAQREDSGAARGGRGRRRRSEGFASSGAATGSGAPVVGSSTVGSSRKRDKPGRGRAMGRGGGRAVRVLAAGAVEAEVGAPELALPWLD</sequence>
<name>A0A0E0MHZ6_ORYPU</name>
<feature type="region of interest" description="Disordered" evidence="1">
    <location>
        <begin position="1"/>
        <end position="144"/>
    </location>
</feature>
<evidence type="ECO:0000256" key="1">
    <source>
        <dbReference type="SAM" id="MobiDB-lite"/>
    </source>
</evidence>
<dbReference type="AlphaFoldDB" id="A0A0E0MHZ6"/>
<dbReference type="HOGENOM" id="CLU_1573176_0_0_1"/>
<dbReference type="Gramene" id="OPUNC11G18670.1">
    <property type="protein sequence ID" value="OPUNC11G18670.1"/>
    <property type="gene ID" value="OPUNC11G18670"/>
</dbReference>
<proteinExistence type="predicted"/>
<evidence type="ECO:0000313" key="2">
    <source>
        <dbReference type="EnsemblPlants" id="OPUNC11G18670.1"/>
    </source>
</evidence>
<protein>
    <submittedName>
        <fullName evidence="2">Uncharacterized protein</fullName>
    </submittedName>
</protein>
<feature type="compositionally biased region" description="Basic residues" evidence="1">
    <location>
        <begin position="23"/>
        <end position="36"/>
    </location>
</feature>
<organism evidence="2">
    <name type="scientific">Oryza punctata</name>
    <name type="common">Red rice</name>
    <dbReference type="NCBI Taxonomy" id="4537"/>
    <lineage>
        <taxon>Eukaryota</taxon>
        <taxon>Viridiplantae</taxon>
        <taxon>Streptophyta</taxon>
        <taxon>Embryophyta</taxon>
        <taxon>Tracheophyta</taxon>
        <taxon>Spermatophyta</taxon>
        <taxon>Magnoliopsida</taxon>
        <taxon>Liliopsida</taxon>
        <taxon>Poales</taxon>
        <taxon>Poaceae</taxon>
        <taxon>BOP clade</taxon>
        <taxon>Oryzoideae</taxon>
        <taxon>Oryzeae</taxon>
        <taxon>Oryzinae</taxon>
        <taxon>Oryza</taxon>
    </lineage>
</organism>
<dbReference type="Proteomes" id="UP000026962">
    <property type="component" value="Chromosome 11"/>
</dbReference>
<evidence type="ECO:0000313" key="3">
    <source>
        <dbReference type="Proteomes" id="UP000026962"/>
    </source>
</evidence>